<dbReference type="WBParaSite" id="RSKR_0001139700.1">
    <property type="protein sequence ID" value="RSKR_0001139700.1"/>
    <property type="gene ID" value="RSKR_0001139700"/>
</dbReference>
<name>A0AC35UH06_9BILA</name>
<proteinExistence type="predicted"/>
<sequence>MKGKRASRYINNRVIVACNLSVHQMVDFILTVTPAEKIIFTSKKLGEESVTLTLEVKNPTKERVILKVKCTSNEMFRIRPPVTALKPDEAGKVMVTFNAGKQIPDNGKHYFALYSITSAGEDAPRKVFADAKASDLGMKKIIIDFSKDGGADEKKEEEKEEARF</sequence>
<organism evidence="1 2">
    <name type="scientific">Rhabditophanes sp. KR3021</name>
    <dbReference type="NCBI Taxonomy" id="114890"/>
    <lineage>
        <taxon>Eukaryota</taxon>
        <taxon>Metazoa</taxon>
        <taxon>Ecdysozoa</taxon>
        <taxon>Nematoda</taxon>
        <taxon>Chromadorea</taxon>
        <taxon>Rhabditida</taxon>
        <taxon>Tylenchina</taxon>
        <taxon>Panagrolaimomorpha</taxon>
        <taxon>Strongyloidoidea</taxon>
        <taxon>Alloionematidae</taxon>
        <taxon>Rhabditophanes</taxon>
    </lineage>
</organism>
<evidence type="ECO:0000313" key="2">
    <source>
        <dbReference type="WBParaSite" id="RSKR_0001139700.1"/>
    </source>
</evidence>
<protein>
    <submittedName>
        <fullName evidence="2">Major sperm protein</fullName>
    </submittedName>
</protein>
<evidence type="ECO:0000313" key="1">
    <source>
        <dbReference type="Proteomes" id="UP000095286"/>
    </source>
</evidence>
<dbReference type="Proteomes" id="UP000095286">
    <property type="component" value="Unplaced"/>
</dbReference>
<reference evidence="2" key="1">
    <citation type="submission" date="2016-11" db="UniProtKB">
        <authorList>
            <consortium name="WormBaseParasite"/>
        </authorList>
    </citation>
    <scope>IDENTIFICATION</scope>
    <source>
        <strain evidence="2">KR3021</strain>
    </source>
</reference>
<accession>A0AC35UH06</accession>